<name>A0A1E5KVA5_9ENTE</name>
<dbReference type="RefSeq" id="WP_069699149.1">
    <property type="nucleotide sequence ID" value="NZ_JAGGMA010000007.1"/>
</dbReference>
<evidence type="ECO:0000313" key="4">
    <source>
        <dbReference type="Proteomes" id="UP000095256"/>
    </source>
</evidence>
<dbReference type="Gene3D" id="3.30.1050.10">
    <property type="entry name" value="SCP2 sterol-binding domain"/>
    <property type="match status" value="1"/>
</dbReference>
<dbReference type="InterPro" id="IPR041380">
    <property type="entry name" value="Acetyltransf_17"/>
</dbReference>
<dbReference type="Pfam" id="PF17668">
    <property type="entry name" value="Acetyltransf_17"/>
    <property type="match status" value="1"/>
</dbReference>
<protein>
    <submittedName>
        <fullName evidence="3">GNAT family N-acetyltransferase</fullName>
    </submittedName>
</protein>
<dbReference type="PANTHER" id="PTHR37817">
    <property type="entry name" value="N-ACETYLTRANSFERASE EIS"/>
    <property type="match status" value="1"/>
</dbReference>
<gene>
    <name evidence="3" type="ORF">BCR26_03475</name>
</gene>
<keyword evidence="3" id="KW-0808">Transferase</keyword>
<dbReference type="OrthoDB" id="9768284at2"/>
<dbReference type="Proteomes" id="UP000095256">
    <property type="component" value="Unassembled WGS sequence"/>
</dbReference>
<comment type="caution">
    <text evidence="3">The sequence shown here is derived from an EMBL/GenBank/DDBJ whole genome shotgun (WGS) entry which is preliminary data.</text>
</comment>
<dbReference type="PANTHER" id="PTHR37817:SF1">
    <property type="entry name" value="N-ACETYLTRANSFERASE EIS"/>
    <property type="match status" value="1"/>
</dbReference>
<feature type="domain" description="Eis-like acetyltransferase" evidence="2">
    <location>
        <begin position="177"/>
        <end position="284"/>
    </location>
</feature>
<feature type="domain" description="Enhanced intracellular survival protein" evidence="1">
    <location>
        <begin position="290"/>
        <end position="389"/>
    </location>
</feature>
<sequence>MDKDVRQIGLDRVNEMFALASYAFNVEATEKRKHRFEEIIQHSMSYGCFKNDELVSQLISTSFKINFHGVKYKMAGIGCVSSYPEYRGDGCVSSIMKVLLKDLAEQEVSLAYLAPFSYPFYRKYGFEQTFERIKYTIQAENWPAATSVSGTVRRVSWEKAKETIQVIYPKLNKYQRGALIREVWWLDYAFSLTDISYQFAIYENAKSEVEGYLIYQSSAELFTIKEWAYLTKNAFQAFSKFVGSHVSSSSKFYYETGFDGKNLSYLFPAPTIKMEIKPDMMARIIDFSIFLKSYPFLKGKQEVYYLEIKDDYGFWNDGKWEVNIDEAGQASVKKITTEANISSYNKNIVSGSIQSWTQLFMGYQSTNELYFQDKLLGIEELVYSFGGRIPKGKPILEDHF</sequence>
<organism evidence="3 4">
    <name type="scientific">Enterococcus rivorum</name>
    <dbReference type="NCBI Taxonomy" id="762845"/>
    <lineage>
        <taxon>Bacteria</taxon>
        <taxon>Bacillati</taxon>
        <taxon>Bacillota</taxon>
        <taxon>Bacilli</taxon>
        <taxon>Lactobacillales</taxon>
        <taxon>Enterococcaceae</taxon>
        <taxon>Enterococcus</taxon>
    </lineage>
</organism>
<dbReference type="SUPFAM" id="SSF55729">
    <property type="entry name" value="Acyl-CoA N-acyltransferases (Nat)"/>
    <property type="match status" value="1"/>
</dbReference>
<reference evidence="3 4" key="1">
    <citation type="submission" date="2016-09" db="EMBL/GenBank/DDBJ databases">
        <authorList>
            <person name="Capua I."/>
            <person name="De Benedictis P."/>
            <person name="Joannis T."/>
            <person name="Lombin L.H."/>
            <person name="Cattoli G."/>
        </authorList>
    </citation>
    <scope>NUCLEOTIDE SEQUENCE [LARGE SCALE GENOMIC DNA]</scope>
    <source>
        <strain evidence="3 4">LMG 25899</strain>
    </source>
</reference>
<dbReference type="InterPro" id="IPR036527">
    <property type="entry name" value="SCP2_sterol-bd_dom_sf"/>
</dbReference>
<dbReference type="Gene3D" id="3.40.630.30">
    <property type="match status" value="2"/>
</dbReference>
<dbReference type="EMBL" id="MIEK01000034">
    <property type="protein sequence ID" value="OEH81827.1"/>
    <property type="molecule type" value="Genomic_DNA"/>
</dbReference>
<evidence type="ECO:0000259" key="2">
    <source>
        <dbReference type="Pfam" id="PF17668"/>
    </source>
</evidence>
<dbReference type="Pfam" id="PF13527">
    <property type="entry name" value="Acetyltransf_9"/>
    <property type="match status" value="1"/>
</dbReference>
<proteinExistence type="predicted"/>
<dbReference type="Pfam" id="PF13530">
    <property type="entry name" value="SCP2_2"/>
    <property type="match status" value="1"/>
</dbReference>
<dbReference type="AlphaFoldDB" id="A0A1E5KVA5"/>
<accession>A0A1E5KVA5</accession>
<dbReference type="STRING" id="762845.BCR26_03475"/>
<evidence type="ECO:0000259" key="1">
    <source>
        <dbReference type="Pfam" id="PF13530"/>
    </source>
</evidence>
<dbReference type="SUPFAM" id="SSF55718">
    <property type="entry name" value="SCP-like"/>
    <property type="match status" value="1"/>
</dbReference>
<dbReference type="GO" id="GO:0034069">
    <property type="term" value="F:aminoglycoside N-acetyltransferase activity"/>
    <property type="evidence" value="ECO:0007669"/>
    <property type="project" value="TreeGrafter"/>
</dbReference>
<dbReference type="InterPro" id="IPR051554">
    <property type="entry name" value="Acetyltransferase_Eis"/>
</dbReference>
<dbReference type="InterPro" id="IPR025559">
    <property type="entry name" value="Eis_dom"/>
</dbReference>
<dbReference type="InterPro" id="IPR016181">
    <property type="entry name" value="Acyl_CoA_acyltransferase"/>
</dbReference>
<keyword evidence="4" id="KW-1185">Reference proteome</keyword>
<evidence type="ECO:0000313" key="3">
    <source>
        <dbReference type="EMBL" id="OEH81827.1"/>
    </source>
</evidence>
<dbReference type="GO" id="GO:0030649">
    <property type="term" value="P:aminoglycoside antibiotic catabolic process"/>
    <property type="evidence" value="ECO:0007669"/>
    <property type="project" value="TreeGrafter"/>
</dbReference>